<keyword evidence="2" id="KW-1185">Reference proteome</keyword>
<accession>A0ABR2H482</accession>
<gene>
    <name evidence="1" type="ORF">M9Y10_030482</name>
</gene>
<dbReference type="EMBL" id="JAPFFF010000044">
    <property type="protein sequence ID" value="KAK8840706.1"/>
    <property type="molecule type" value="Genomic_DNA"/>
</dbReference>
<comment type="caution">
    <text evidence="1">The sequence shown here is derived from an EMBL/GenBank/DDBJ whole genome shotgun (WGS) entry which is preliminary data.</text>
</comment>
<reference evidence="1 2" key="1">
    <citation type="submission" date="2024-04" db="EMBL/GenBank/DDBJ databases">
        <title>Tritrichomonas musculus Genome.</title>
        <authorList>
            <person name="Alves-Ferreira E."/>
            <person name="Grigg M."/>
            <person name="Lorenzi H."/>
            <person name="Galac M."/>
        </authorList>
    </citation>
    <scope>NUCLEOTIDE SEQUENCE [LARGE SCALE GENOMIC DNA]</scope>
    <source>
        <strain evidence="1 2">EAF2021</strain>
    </source>
</reference>
<evidence type="ECO:0000313" key="1">
    <source>
        <dbReference type="EMBL" id="KAK8840706.1"/>
    </source>
</evidence>
<evidence type="ECO:0000313" key="2">
    <source>
        <dbReference type="Proteomes" id="UP001470230"/>
    </source>
</evidence>
<proteinExistence type="predicted"/>
<organism evidence="1 2">
    <name type="scientific">Tritrichomonas musculus</name>
    <dbReference type="NCBI Taxonomy" id="1915356"/>
    <lineage>
        <taxon>Eukaryota</taxon>
        <taxon>Metamonada</taxon>
        <taxon>Parabasalia</taxon>
        <taxon>Tritrichomonadida</taxon>
        <taxon>Tritrichomonadidae</taxon>
        <taxon>Tritrichomonas</taxon>
    </lineage>
</organism>
<sequence>MQSARKGGKQKMGSDNLPWKTIVVDFGDEKSRYELDATERLETRMKRSKKRSLSKQIQSIQEDTITKKPKFVIETNVIFTCPATTVANDSLPIYTDETFDLAKVETLDSPEMNFLNMDKSIFDDNSINLLPNIDDQNVFMSNNLYDEVEDGYFFG</sequence>
<name>A0ABR2H482_9EUKA</name>
<dbReference type="Proteomes" id="UP001470230">
    <property type="component" value="Unassembled WGS sequence"/>
</dbReference>
<protein>
    <submittedName>
        <fullName evidence="1">Uncharacterized protein</fullName>
    </submittedName>
</protein>